<accession>A0A4Y2RUG9</accession>
<proteinExistence type="predicted"/>
<dbReference type="InterPro" id="IPR009644">
    <property type="entry name" value="FKTN/MNN4/W02B3.4-1"/>
</dbReference>
<dbReference type="Proteomes" id="UP000499080">
    <property type="component" value="Unassembled WGS sequence"/>
</dbReference>
<keyword evidence="6" id="KW-1185">Reference proteome</keyword>
<keyword evidence="2" id="KW-0812">Transmembrane</keyword>
<name>A0A4Y2RUG9_ARAVE</name>
<dbReference type="AlphaFoldDB" id="A0A4Y2RUG9"/>
<dbReference type="GO" id="GO:0016020">
    <property type="term" value="C:membrane"/>
    <property type="evidence" value="ECO:0007669"/>
    <property type="project" value="UniProtKB-SubCell"/>
</dbReference>
<protein>
    <submittedName>
        <fullName evidence="5">Uncharacterized protein</fullName>
    </submittedName>
</protein>
<sequence>MATLSWYRECGIIPYTSDVDFGMRASDVESVDSILKLFRERRSLNLVIRYGLVEEALELTLDYKGLKVDIFFFYEERNQSYVACHYKLSNSYAKVLYHSVQSLFSCIYGREGTGTLRDRNNIEGTEYGPNWTRQCPNGTGKTRFFNKRKVHWDDEKKRASL</sequence>
<evidence type="ECO:0000256" key="3">
    <source>
        <dbReference type="ARBA" id="ARBA00022989"/>
    </source>
</evidence>
<organism evidence="5 6">
    <name type="scientific">Araneus ventricosus</name>
    <name type="common">Orbweaver spider</name>
    <name type="synonym">Epeira ventricosa</name>
    <dbReference type="NCBI Taxonomy" id="182803"/>
    <lineage>
        <taxon>Eukaryota</taxon>
        <taxon>Metazoa</taxon>
        <taxon>Ecdysozoa</taxon>
        <taxon>Arthropoda</taxon>
        <taxon>Chelicerata</taxon>
        <taxon>Arachnida</taxon>
        <taxon>Araneae</taxon>
        <taxon>Araneomorphae</taxon>
        <taxon>Entelegynae</taxon>
        <taxon>Araneoidea</taxon>
        <taxon>Araneidae</taxon>
        <taxon>Araneus</taxon>
    </lineage>
</organism>
<dbReference type="EMBL" id="BGPR01018572">
    <property type="protein sequence ID" value="GBN79507.1"/>
    <property type="molecule type" value="Genomic_DNA"/>
</dbReference>
<gene>
    <name evidence="5" type="ORF">AVEN_33266_1</name>
</gene>
<evidence type="ECO:0000256" key="4">
    <source>
        <dbReference type="ARBA" id="ARBA00023136"/>
    </source>
</evidence>
<dbReference type="OrthoDB" id="6506445at2759"/>
<dbReference type="PANTHER" id="PTHR15407">
    <property type="entry name" value="FUKUTIN-RELATED"/>
    <property type="match status" value="1"/>
</dbReference>
<comment type="subcellular location">
    <subcellularLocation>
        <location evidence="1">Membrane</location>
        <topology evidence="1">Single-pass membrane protein</topology>
    </subcellularLocation>
</comment>
<evidence type="ECO:0000313" key="6">
    <source>
        <dbReference type="Proteomes" id="UP000499080"/>
    </source>
</evidence>
<evidence type="ECO:0000256" key="2">
    <source>
        <dbReference type="ARBA" id="ARBA00022692"/>
    </source>
</evidence>
<keyword evidence="3" id="KW-1133">Transmembrane helix</keyword>
<evidence type="ECO:0000313" key="5">
    <source>
        <dbReference type="EMBL" id="GBN79507.1"/>
    </source>
</evidence>
<keyword evidence="4" id="KW-0472">Membrane</keyword>
<dbReference type="PANTHER" id="PTHR15407:SF28">
    <property type="entry name" value="RIBITOL-5-PHOSPHATE TRANSFERASE FKTN"/>
    <property type="match status" value="1"/>
</dbReference>
<comment type="caution">
    <text evidence="5">The sequence shown here is derived from an EMBL/GenBank/DDBJ whole genome shotgun (WGS) entry which is preliminary data.</text>
</comment>
<reference evidence="5 6" key="1">
    <citation type="journal article" date="2019" name="Sci. Rep.">
        <title>Orb-weaving spider Araneus ventricosus genome elucidates the spidroin gene catalogue.</title>
        <authorList>
            <person name="Kono N."/>
            <person name="Nakamura H."/>
            <person name="Ohtoshi R."/>
            <person name="Moran D.A.P."/>
            <person name="Shinohara A."/>
            <person name="Yoshida Y."/>
            <person name="Fujiwara M."/>
            <person name="Mori M."/>
            <person name="Tomita M."/>
            <person name="Arakawa K."/>
        </authorList>
    </citation>
    <scope>NUCLEOTIDE SEQUENCE [LARGE SCALE GENOMIC DNA]</scope>
</reference>
<evidence type="ECO:0000256" key="1">
    <source>
        <dbReference type="ARBA" id="ARBA00004167"/>
    </source>
</evidence>